<name>A0A0B7AR15_9EUPU</name>
<feature type="compositionally biased region" description="Acidic residues" evidence="2">
    <location>
        <begin position="998"/>
        <end position="1007"/>
    </location>
</feature>
<feature type="region of interest" description="Disordered" evidence="2">
    <location>
        <begin position="170"/>
        <end position="197"/>
    </location>
</feature>
<dbReference type="Pfam" id="PF26093">
    <property type="entry name" value="HTH_TGH"/>
    <property type="match status" value="1"/>
</dbReference>
<feature type="compositionally biased region" description="Polar residues" evidence="2">
    <location>
        <begin position="378"/>
        <end position="391"/>
    </location>
</feature>
<dbReference type="EMBL" id="HACG01036463">
    <property type="protein sequence ID" value="CEK83328.1"/>
    <property type="molecule type" value="Transcribed_RNA"/>
</dbReference>
<feature type="compositionally biased region" description="Acidic residues" evidence="2">
    <location>
        <begin position="771"/>
        <end position="780"/>
    </location>
</feature>
<feature type="compositionally biased region" description="Basic and acidic residues" evidence="2">
    <location>
        <begin position="884"/>
        <end position="897"/>
    </location>
</feature>
<comment type="similarity">
    <text evidence="1">Belongs to the GPATCH1 family.</text>
</comment>
<reference evidence="4" key="1">
    <citation type="submission" date="2014-12" db="EMBL/GenBank/DDBJ databases">
        <title>Insight into the proteome of Arion vulgaris.</title>
        <authorList>
            <person name="Aradska J."/>
            <person name="Bulat T."/>
            <person name="Smidak R."/>
            <person name="Sarate P."/>
            <person name="Gangsoo J."/>
            <person name="Sialana F."/>
            <person name="Bilban M."/>
            <person name="Lubec G."/>
        </authorList>
    </citation>
    <scope>NUCLEOTIDE SEQUENCE</scope>
    <source>
        <tissue evidence="4">Skin</tissue>
    </source>
</reference>
<accession>A0A0B7AR15</accession>
<evidence type="ECO:0000313" key="4">
    <source>
        <dbReference type="EMBL" id="CEK83328.1"/>
    </source>
</evidence>
<feature type="region of interest" description="Disordered" evidence="2">
    <location>
        <begin position="676"/>
        <end position="704"/>
    </location>
</feature>
<dbReference type="AlphaFoldDB" id="A0A0B7AR15"/>
<dbReference type="Pfam" id="PF01585">
    <property type="entry name" value="G-patch"/>
    <property type="match status" value="1"/>
</dbReference>
<feature type="domain" description="G-patch" evidence="3">
    <location>
        <begin position="154"/>
        <end position="174"/>
    </location>
</feature>
<evidence type="ECO:0000259" key="3">
    <source>
        <dbReference type="PROSITE" id="PS50174"/>
    </source>
</evidence>
<feature type="compositionally biased region" description="Basic and acidic residues" evidence="2">
    <location>
        <begin position="362"/>
        <end position="377"/>
    </location>
</feature>
<feature type="compositionally biased region" description="Polar residues" evidence="2">
    <location>
        <begin position="898"/>
        <end position="911"/>
    </location>
</feature>
<feature type="compositionally biased region" description="Basic residues" evidence="2">
    <location>
        <begin position="955"/>
        <end position="988"/>
    </location>
</feature>
<dbReference type="GO" id="GO:0005634">
    <property type="term" value="C:nucleus"/>
    <property type="evidence" value="ECO:0007669"/>
    <property type="project" value="TreeGrafter"/>
</dbReference>
<proteinExistence type="inferred from homology"/>
<feature type="region of interest" description="Disordered" evidence="2">
    <location>
        <begin position="884"/>
        <end position="1009"/>
    </location>
</feature>
<protein>
    <recommendedName>
        <fullName evidence="3">G-patch domain-containing protein</fullName>
    </recommendedName>
</protein>
<dbReference type="GO" id="GO:0003723">
    <property type="term" value="F:RNA binding"/>
    <property type="evidence" value="ECO:0007669"/>
    <property type="project" value="TreeGrafter"/>
</dbReference>
<feature type="compositionally biased region" description="Basic and acidic residues" evidence="2">
    <location>
        <begin position="807"/>
        <end position="819"/>
    </location>
</feature>
<dbReference type="InterPro" id="IPR011666">
    <property type="entry name" value="DUF1604"/>
</dbReference>
<sequence length="1030" mass="114834">SNMASSSDESVSDNFVVLGTPVPELAEGQTQKKPTAVQDLIALDKQGRRRFHGAFTGGFSAGYYNTVGTKEGFTPTAFLSSRSQKNQGSVSRPEDFMDEEDFEEHGIAPRKFATVESYTSEERKRKLHEDSKQLTTSSLVNLAPSFTDLIIPEQLPIGIKILRKMGWREGQGLGPRLKKKQNKTKRKTKDASDSQVKVYGCALPPSDQEESNSNDFVPENMSSITFAPKDVCPVSLEAKDNVHGLGYRGLDPSLALSSSTLFDPQPVHSHRGRKGIQGQAFGVGAFEEEDADIYAVENMSNYDITLRPDNEDSDSKYGWTAPRNHGKQVVPVSYVGQLLEGFTLSSQTLEPNKKYPPPVLPRDFKPQHWSRKSKENSHFPSNSSGSDYVTNQKQKISAIDRGLMLGETPIMDSVFDLVPKEDKNRIESTKQAIAMTKSLTSKASSDLSSRFQQTPDGTAAGHIPKLLSSHTSGHPDSADITDTYLARFKPADVTFIKSTQDEDLQSKVTTDKAVLFQGGLHFQPFRKDMAKQARYDTYLTSVKQGATDPYSSIESSHLTEWEKSREMEEFSKAAKIFRPMSALMSSRFVRGAMIDDDKVEVSMDNENDKTDQAKAAAMKMFGKLTREEFEWHPDKLLCRRFNVPNPYPGSDLVGLPTVKRDKFSVFNFLNFGDYQSGEMQEPPETTAKSSEPESRGTTTKPVKSRNKVTMASIFTVLDDPDFHQPVQLSIRETAEEIVNIKDSKMEDTIEDESETQHDKDLFRAIFKNSDSDDSSNDESTDEKKDEATREKKEDRSFSVDGSSDSQTEERSFMEGEQAHLVKPASQIDSPSKVVTDITSQQVFLSTNQVTSTKALDSGTKSWRPKSRWGEKSVFSVIDLLDKEGSIDSKQTADDTSKTETALSRLSPPHSSSADKDDNEKEYDMLLSASTSSTLTPFCKQVSGTKKIHKTDNSKEHKHKKEKKKKSKHKKGKKQKKHRKSSKSRRSVKEKHSSSGSEADTETSDVSDSELLQRLKQVSQSGTLSKLLTKL</sequence>
<dbReference type="PROSITE" id="PS50174">
    <property type="entry name" value="G_PATCH"/>
    <property type="match status" value="1"/>
</dbReference>
<feature type="compositionally biased region" description="Basic and acidic residues" evidence="2">
    <location>
        <begin position="781"/>
        <end position="797"/>
    </location>
</feature>
<feature type="region of interest" description="Disordered" evidence="2">
    <location>
        <begin position="845"/>
        <end position="867"/>
    </location>
</feature>
<dbReference type="PANTHER" id="PTHR13384:SF19">
    <property type="entry name" value="G PATCH DOMAIN-CONTAINING PROTEIN 1"/>
    <property type="match status" value="1"/>
</dbReference>
<evidence type="ECO:0000256" key="2">
    <source>
        <dbReference type="SAM" id="MobiDB-lite"/>
    </source>
</evidence>
<feature type="region of interest" description="Disordered" evidence="2">
    <location>
        <begin position="348"/>
        <end position="391"/>
    </location>
</feature>
<dbReference type="InterPro" id="IPR000467">
    <property type="entry name" value="G_patch_dom"/>
</dbReference>
<organism evidence="4">
    <name type="scientific">Arion vulgaris</name>
    <dbReference type="NCBI Taxonomy" id="1028688"/>
    <lineage>
        <taxon>Eukaryota</taxon>
        <taxon>Metazoa</taxon>
        <taxon>Spiralia</taxon>
        <taxon>Lophotrochozoa</taxon>
        <taxon>Mollusca</taxon>
        <taxon>Gastropoda</taxon>
        <taxon>Heterobranchia</taxon>
        <taxon>Euthyneura</taxon>
        <taxon>Panpulmonata</taxon>
        <taxon>Eupulmonata</taxon>
        <taxon>Stylommatophora</taxon>
        <taxon>Helicina</taxon>
        <taxon>Arionoidea</taxon>
        <taxon>Arionidae</taxon>
        <taxon>Arion</taxon>
    </lineage>
</organism>
<gene>
    <name evidence="4" type="primary">ORF136460</name>
</gene>
<feature type="compositionally biased region" description="Basic residues" evidence="2">
    <location>
        <begin position="176"/>
        <end position="188"/>
    </location>
</feature>
<feature type="region of interest" description="Disordered" evidence="2">
    <location>
        <begin position="766"/>
        <end position="833"/>
    </location>
</feature>
<feature type="compositionally biased region" description="Polar residues" evidence="2">
    <location>
        <begin position="845"/>
        <end position="860"/>
    </location>
</feature>
<evidence type="ECO:0000256" key="1">
    <source>
        <dbReference type="ARBA" id="ARBA00008600"/>
    </source>
</evidence>
<dbReference type="PANTHER" id="PTHR13384">
    <property type="entry name" value="G PATCH DOMAIN-CONTAINING PROTEIN 1"/>
    <property type="match status" value="1"/>
</dbReference>
<feature type="compositionally biased region" description="Basic and acidic residues" evidence="2">
    <location>
        <begin position="912"/>
        <end position="923"/>
    </location>
</feature>
<dbReference type="GO" id="GO:0006397">
    <property type="term" value="P:mRNA processing"/>
    <property type="evidence" value="ECO:0007669"/>
    <property type="project" value="InterPro"/>
</dbReference>
<feature type="non-terminal residue" evidence="4">
    <location>
        <position position="1"/>
    </location>
</feature>
<dbReference type="Pfam" id="PF07713">
    <property type="entry name" value="DUF1604"/>
    <property type="match status" value="1"/>
</dbReference>
<feature type="compositionally biased region" description="Low complexity" evidence="2">
    <location>
        <begin position="925"/>
        <end position="935"/>
    </location>
</feature>